<keyword evidence="1" id="KW-0255">Endonuclease</keyword>
<name>A0ABY3RZ75_9MICO</name>
<accession>A0ABY3RZ75</accession>
<dbReference type="GO" id="GO:0004519">
    <property type="term" value="F:endonuclease activity"/>
    <property type="evidence" value="ECO:0007669"/>
    <property type="project" value="UniProtKB-KW"/>
</dbReference>
<evidence type="ECO:0000313" key="1">
    <source>
        <dbReference type="EMBL" id="UGS28336.1"/>
    </source>
</evidence>
<dbReference type="InterPro" id="IPR019072">
    <property type="entry name" value="Restrct_endonuc_II_XamI"/>
</dbReference>
<protein>
    <submittedName>
        <fullName evidence="1">XamI family restriction endonuclease</fullName>
        <ecNumber evidence="1">3.1.21.-</ecNumber>
    </submittedName>
</protein>
<keyword evidence="1" id="KW-0378">Hydrolase</keyword>
<dbReference type="EMBL" id="CP082781">
    <property type="protein sequence ID" value="UGS28336.1"/>
    <property type="molecule type" value="Genomic_DNA"/>
</dbReference>
<dbReference type="RefSeq" id="WP_269456637.1">
    <property type="nucleotide sequence ID" value="NZ_CP082781.1"/>
</dbReference>
<keyword evidence="1" id="KW-0540">Nuclease</keyword>
<dbReference type="GO" id="GO:0016787">
    <property type="term" value="F:hydrolase activity"/>
    <property type="evidence" value="ECO:0007669"/>
    <property type="project" value="UniProtKB-KW"/>
</dbReference>
<keyword evidence="2" id="KW-1185">Reference proteome</keyword>
<organism evidence="1 2">
    <name type="scientific">Microbacterium resistens</name>
    <dbReference type="NCBI Taxonomy" id="156977"/>
    <lineage>
        <taxon>Bacteria</taxon>
        <taxon>Bacillati</taxon>
        <taxon>Actinomycetota</taxon>
        <taxon>Actinomycetes</taxon>
        <taxon>Micrococcales</taxon>
        <taxon>Microbacteriaceae</taxon>
        <taxon>Microbacterium</taxon>
    </lineage>
</organism>
<dbReference type="Proteomes" id="UP001199642">
    <property type="component" value="Chromosome"/>
</dbReference>
<gene>
    <name evidence="1" type="ORF">K8F61_09345</name>
</gene>
<dbReference type="EC" id="3.1.21.-" evidence="1"/>
<proteinExistence type="predicted"/>
<reference evidence="1 2" key="1">
    <citation type="submission" date="2023-01" db="EMBL/GenBank/DDBJ databases">
        <title>Characterization of estradiol degrading bacteria Microbacterium sp. MZT7 and reveal degrading genes through genome analysis.</title>
        <authorList>
            <person name="Hao P."/>
            <person name="Gao Y."/>
        </authorList>
    </citation>
    <scope>NUCLEOTIDE SEQUENCE [LARGE SCALE GENOMIC DNA]</scope>
    <source>
        <strain evidence="1 2">MZT7</strain>
    </source>
</reference>
<evidence type="ECO:0000313" key="2">
    <source>
        <dbReference type="Proteomes" id="UP001199642"/>
    </source>
</evidence>
<dbReference type="Pfam" id="PF09572">
    <property type="entry name" value="RE_XamI"/>
    <property type="match status" value="1"/>
</dbReference>
<sequence>MALNAPAARGRRATAEVGALVDACDERGSNSVTTRRSAITVGLTGIRDQAATLLSSGGNLTVVRYLAGPPLSEDDLMAIAETDSLARGQIKTDPSIAERVGDTVLSGIDRRPFPWVTENREPLDAERESAVVGTVVLIANQKPADVAARAGEEAAGGCGCGCAPRQRLHSGQDASD</sequence>